<feature type="signal peptide" evidence="1">
    <location>
        <begin position="1"/>
        <end position="21"/>
    </location>
</feature>
<name>A0A6M1SVM3_9BACT</name>
<keyword evidence="3" id="KW-1185">Reference proteome</keyword>
<feature type="chain" id="PRO_5027075581" description="Porin" evidence="1">
    <location>
        <begin position="22"/>
        <end position="344"/>
    </location>
</feature>
<gene>
    <name evidence="2" type="ORF">G3570_09725</name>
</gene>
<accession>A0A6M1SVM3</accession>
<evidence type="ECO:0008006" key="4">
    <source>
        <dbReference type="Google" id="ProtNLM"/>
    </source>
</evidence>
<dbReference type="Gene3D" id="2.40.160.10">
    <property type="entry name" value="Porin"/>
    <property type="match status" value="1"/>
</dbReference>
<dbReference type="SUPFAM" id="SSF56935">
    <property type="entry name" value="Porins"/>
    <property type="match status" value="1"/>
</dbReference>
<reference evidence="2 3" key="1">
    <citation type="submission" date="2020-02" db="EMBL/GenBank/DDBJ databases">
        <title>Balneolaceae bacterium YR4-1, complete genome.</title>
        <authorList>
            <person name="Li Y."/>
            <person name="Wu S."/>
        </authorList>
    </citation>
    <scope>NUCLEOTIDE SEQUENCE [LARGE SCALE GENOMIC DNA]</scope>
    <source>
        <strain evidence="2 3">YR4-1</strain>
    </source>
</reference>
<dbReference type="Proteomes" id="UP000473278">
    <property type="component" value="Unassembled WGS sequence"/>
</dbReference>
<evidence type="ECO:0000313" key="2">
    <source>
        <dbReference type="EMBL" id="NGP76912.1"/>
    </source>
</evidence>
<organism evidence="2 3">
    <name type="scientific">Halalkalibaculum roseum</name>
    <dbReference type="NCBI Taxonomy" id="2709311"/>
    <lineage>
        <taxon>Bacteria</taxon>
        <taxon>Pseudomonadati</taxon>
        <taxon>Balneolota</taxon>
        <taxon>Balneolia</taxon>
        <taxon>Balneolales</taxon>
        <taxon>Balneolaceae</taxon>
        <taxon>Halalkalibaculum</taxon>
    </lineage>
</organism>
<keyword evidence="1" id="KW-0732">Signal</keyword>
<proteinExistence type="predicted"/>
<sequence length="344" mass="38425">MKRIALICSIMALVCTNISVAQVNIGESGTIKGTVFGDFYWIPMNHNSDLEGNNGFWFRRIRFTYDRELSDSFSSRLRLDMSSEGDFITNSSVVPSVKDAYLKWENDNHAVYAGITSVPTWGVVEDVWGFRALEKTPLDLQGFGSSRDFGIKVQGKVGDEQRVGYNFMLGNGNSNRNELNQGKKVMLAINYQLTENIIIEAYGDVNGQPNDRNIYTAQGFIGYQSEELNVGALYAYQFRNNTTALGDVNLNLASIFANMEMTDKITSILRIDHMFNPNPGGEGIDYLPFSNQAESTLIIAGVDIQLEENIHLIPNIESVIYGETALGTTPDTDLMPRLTLHYNF</sequence>
<dbReference type="InterPro" id="IPR023614">
    <property type="entry name" value="Porin_dom_sf"/>
</dbReference>
<dbReference type="RefSeq" id="WP_165141769.1">
    <property type="nucleotide sequence ID" value="NZ_JAALLT010000003.1"/>
</dbReference>
<dbReference type="EMBL" id="JAALLT010000003">
    <property type="protein sequence ID" value="NGP76912.1"/>
    <property type="molecule type" value="Genomic_DNA"/>
</dbReference>
<evidence type="ECO:0000256" key="1">
    <source>
        <dbReference type="SAM" id="SignalP"/>
    </source>
</evidence>
<comment type="caution">
    <text evidence="2">The sequence shown here is derived from an EMBL/GenBank/DDBJ whole genome shotgun (WGS) entry which is preliminary data.</text>
</comment>
<protein>
    <recommendedName>
        <fullName evidence="4">Porin</fullName>
    </recommendedName>
</protein>
<dbReference type="AlphaFoldDB" id="A0A6M1SVM3"/>
<evidence type="ECO:0000313" key="3">
    <source>
        <dbReference type="Proteomes" id="UP000473278"/>
    </source>
</evidence>